<sequence length="776" mass="86230">MRVSLVKWRHTLPELVTGRFPRKGRFKLGYIGLDAPSASTEPESSQESGLPIPYWACVHGIRPRFGTTGDKQPLTEHEIALSLSNLSNSTSLIKVLSQIYADANPKKRQSVERARLGRVLLPAIQSAAGQGLITTTDDRPHRPVTVTELLSLYAGNRIKPSLFDLILAACIANTGKQDVSLIPMSSIKRFLDGDADQEELGLLAHQYFRPTMVTGASSSAKTVLFRDPRAGTTSIAICEITTSNTITGNFRVNCEVVLCCALGHYMDCTTPTADFTDFQNRTQMFLEALFPSHRVPWAWWQCSAQDSDPESQPLDRLGRNADWALRTSVFLDPRGTTEDPALQLLDLLFNLFTPTRLGTISKIIGYDSFLSTEVDDIDASGDVSDEESVGGSDAEEVDFGLWVRPIHVLKVQMTVARQLALALDERVATKKSFLTATQSRPSVDCGIPKHLGDVGDASNANEYDAGASDDGAEEDSIHGVDDTCWWYRKILKMCKVPEEQEQAKADESRLVFDLKTLLLDNDYYSPEVDAAIEAATPGLLEQPVLCDDLQQILDRYRCRWDAFLRANARLALSLTRPEASNLGIGTEWYQRTVANARKADRDRIVQRLLHFGNHPLDVQIILGQDCWTEQLFRMLVPVDLSDPAYDGQLFNTSYLGIVQFSGVDPCMEQYYGSAAGSGGEAFRLGTHERFLRKDSFEIQVLRGQPNGGALYFYEVGVTPGAQHSFHYLFRFPKTQHRAASIHSRLLAFMTEHFNIVSTGKLNRCSIRRGGNCVQNC</sequence>
<dbReference type="EMBL" id="NKCL01000427">
    <property type="protein sequence ID" value="RSL72103.1"/>
    <property type="molecule type" value="Genomic_DNA"/>
</dbReference>
<organism evidence="1 2">
    <name type="scientific">Fusarium floridanum</name>
    <dbReference type="NCBI Taxonomy" id="1325733"/>
    <lineage>
        <taxon>Eukaryota</taxon>
        <taxon>Fungi</taxon>
        <taxon>Dikarya</taxon>
        <taxon>Ascomycota</taxon>
        <taxon>Pezizomycotina</taxon>
        <taxon>Sordariomycetes</taxon>
        <taxon>Hypocreomycetidae</taxon>
        <taxon>Hypocreales</taxon>
        <taxon>Nectriaceae</taxon>
        <taxon>Fusarium</taxon>
        <taxon>Fusarium solani species complex</taxon>
    </lineage>
</organism>
<proteinExistence type="predicted"/>
<name>A0A428R3L1_9HYPO</name>
<accession>A0A428R3L1</accession>
<dbReference type="AlphaFoldDB" id="A0A428R3L1"/>
<protein>
    <submittedName>
        <fullName evidence="1">Uncharacterized protein</fullName>
    </submittedName>
</protein>
<keyword evidence="2" id="KW-1185">Reference proteome</keyword>
<comment type="caution">
    <text evidence="1">The sequence shown here is derived from an EMBL/GenBank/DDBJ whole genome shotgun (WGS) entry which is preliminary data.</text>
</comment>
<evidence type="ECO:0000313" key="1">
    <source>
        <dbReference type="EMBL" id="RSL72103.1"/>
    </source>
</evidence>
<dbReference type="Proteomes" id="UP000287972">
    <property type="component" value="Unassembled WGS sequence"/>
</dbReference>
<gene>
    <name evidence="1" type="ORF">CEP51_011966</name>
</gene>
<evidence type="ECO:0000313" key="2">
    <source>
        <dbReference type="Proteomes" id="UP000287972"/>
    </source>
</evidence>
<reference evidence="1 2" key="1">
    <citation type="submission" date="2017-06" db="EMBL/GenBank/DDBJ databases">
        <title>Comparative genomic analysis of Ambrosia Fusariam Clade fungi.</title>
        <authorList>
            <person name="Stajich J.E."/>
            <person name="Carrillo J."/>
            <person name="Kijimoto T."/>
            <person name="Eskalen A."/>
            <person name="O'Donnell K."/>
            <person name="Kasson M."/>
        </authorList>
    </citation>
    <scope>NUCLEOTIDE SEQUENCE [LARGE SCALE GENOMIC DNA]</scope>
    <source>
        <strain evidence="1 2">NRRL62606</strain>
    </source>
</reference>